<name>A0A328FDF0_9BACT</name>
<protein>
    <submittedName>
        <fullName evidence="2">Uncharacterized protein</fullName>
    </submittedName>
</protein>
<dbReference type="EMBL" id="QLNI01000033">
    <property type="protein sequence ID" value="RAM01057.1"/>
    <property type="molecule type" value="Genomic_DNA"/>
</dbReference>
<accession>A0A328FDF0</accession>
<dbReference type="OrthoDB" id="9916570at2"/>
<reference evidence="2 3" key="1">
    <citation type="submission" date="2018-06" db="EMBL/GenBank/DDBJ databases">
        <title>Complete Genome Sequence of Desulfobacter hydrogenophilus (DSM3380).</title>
        <authorList>
            <person name="Marietou A."/>
            <person name="Schreiber L."/>
            <person name="Marshall I."/>
            <person name="Jorgensen B."/>
        </authorList>
    </citation>
    <scope>NUCLEOTIDE SEQUENCE [LARGE SCALE GENOMIC DNA]</scope>
    <source>
        <strain evidence="2 3">DSM 3380</strain>
    </source>
</reference>
<evidence type="ECO:0000313" key="1">
    <source>
        <dbReference type="EMBL" id="QBH11827.1"/>
    </source>
</evidence>
<gene>
    <name evidence="2" type="ORF">DO021_15825</name>
    <name evidence="1" type="ORF">EYB58_02115</name>
</gene>
<sequence>MGKKLRACKACKKKKNHLRKSSDASRAFVCKNCGASSTEAKMVCKPVMQKLTYSCQKCTRLSDTPKRLCKPEEII</sequence>
<dbReference type="Proteomes" id="UP000293902">
    <property type="component" value="Chromosome"/>
</dbReference>
<dbReference type="EMBL" id="CP036313">
    <property type="protein sequence ID" value="QBH11827.1"/>
    <property type="molecule type" value="Genomic_DNA"/>
</dbReference>
<evidence type="ECO:0000313" key="2">
    <source>
        <dbReference type="EMBL" id="RAM01057.1"/>
    </source>
</evidence>
<proteinExistence type="predicted"/>
<dbReference type="AlphaFoldDB" id="A0A328FDF0"/>
<keyword evidence="4" id="KW-1185">Reference proteome</keyword>
<dbReference type="Proteomes" id="UP000248798">
    <property type="component" value="Unassembled WGS sequence"/>
</dbReference>
<evidence type="ECO:0000313" key="3">
    <source>
        <dbReference type="Proteomes" id="UP000248798"/>
    </source>
</evidence>
<organism evidence="2 3">
    <name type="scientific">Desulfobacter hydrogenophilus</name>
    <dbReference type="NCBI Taxonomy" id="2291"/>
    <lineage>
        <taxon>Bacteria</taxon>
        <taxon>Pseudomonadati</taxon>
        <taxon>Thermodesulfobacteriota</taxon>
        <taxon>Desulfobacteria</taxon>
        <taxon>Desulfobacterales</taxon>
        <taxon>Desulfobacteraceae</taxon>
        <taxon>Desulfobacter</taxon>
    </lineage>
</organism>
<evidence type="ECO:0000313" key="4">
    <source>
        <dbReference type="Proteomes" id="UP000293902"/>
    </source>
</evidence>
<reference evidence="1 4" key="2">
    <citation type="submission" date="2019-02" db="EMBL/GenBank/DDBJ databases">
        <title>Complete genome sequence of Desulfobacter hydrogenophilus AcRS1.</title>
        <authorList>
            <person name="Marietou A."/>
            <person name="Lund M.B."/>
            <person name="Marshall I.P.G."/>
            <person name="Schreiber L."/>
            <person name="Jorgensen B."/>
        </authorList>
    </citation>
    <scope>NUCLEOTIDE SEQUENCE [LARGE SCALE GENOMIC DNA]</scope>
    <source>
        <strain evidence="1 4">AcRS1</strain>
    </source>
</reference>